<dbReference type="HOGENOM" id="CLU_1163451_0_0_1"/>
<sequence length="239" mass="25019">AVPAPALRLQAEPRAPRPPFLLLAAAPARAPAHRGASAGRPPLPAGHERRRRGAARNLRQLLPLAGRAPHRPEAAAAATRSRALRSAEEKATQRSRSRGPTASEPVRPPPTPPARPGRRAAHSGPAAGAPGLGGGCSRAARARRGHLPGSHPASAGVWPQRQRRRNARPSGRGGTGGVTTLKGSAPLVKAPPGHSEMFLLIYLTERDIAKQEDWEMEKQAPAGQAAQCQTQSQDPGIMA</sequence>
<dbReference type="AlphaFoldDB" id="M3XSS1"/>
<feature type="region of interest" description="Disordered" evidence="1">
    <location>
        <begin position="1"/>
        <end position="192"/>
    </location>
</feature>
<evidence type="ECO:0000313" key="2">
    <source>
        <dbReference type="Ensembl" id="ENSMPUP00000002121.1"/>
    </source>
</evidence>
<dbReference type="EMBL" id="AEYP01040710">
    <property type="status" value="NOT_ANNOTATED_CDS"/>
    <property type="molecule type" value="Genomic_DNA"/>
</dbReference>
<evidence type="ECO:0000256" key="1">
    <source>
        <dbReference type="SAM" id="MobiDB-lite"/>
    </source>
</evidence>
<feature type="compositionally biased region" description="Low complexity" evidence="1">
    <location>
        <begin position="55"/>
        <end position="67"/>
    </location>
</feature>
<proteinExistence type="predicted"/>
<dbReference type="InParanoid" id="M3XSS1"/>
<feature type="compositionally biased region" description="Low complexity" evidence="1">
    <location>
        <begin position="20"/>
        <end position="40"/>
    </location>
</feature>
<accession>M3XSS1</accession>
<name>M3XSS1_MUSPF</name>
<feature type="compositionally biased region" description="Polar residues" evidence="1">
    <location>
        <begin position="226"/>
        <end position="239"/>
    </location>
</feature>
<reference evidence="2" key="1">
    <citation type="submission" date="2024-06" db="UniProtKB">
        <authorList>
            <consortium name="Ensembl"/>
        </authorList>
    </citation>
    <scope>IDENTIFICATION</scope>
</reference>
<dbReference type="Ensembl" id="ENSMPUT00000002165.1">
    <property type="protein sequence ID" value="ENSMPUP00000002121.1"/>
    <property type="gene ID" value="ENSMPUG00000002143.1"/>
</dbReference>
<feature type="compositionally biased region" description="Pro residues" evidence="1">
    <location>
        <begin position="106"/>
        <end position="115"/>
    </location>
</feature>
<organism evidence="2">
    <name type="scientific">Mustela putorius furo</name>
    <name type="common">European domestic ferret</name>
    <name type="synonym">Mustela furo</name>
    <dbReference type="NCBI Taxonomy" id="9669"/>
    <lineage>
        <taxon>Eukaryota</taxon>
        <taxon>Metazoa</taxon>
        <taxon>Chordata</taxon>
        <taxon>Craniata</taxon>
        <taxon>Vertebrata</taxon>
        <taxon>Euteleostomi</taxon>
        <taxon>Mammalia</taxon>
        <taxon>Eutheria</taxon>
        <taxon>Laurasiatheria</taxon>
        <taxon>Carnivora</taxon>
        <taxon>Caniformia</taxon>
        <taxon>Musteloidea</taxon>
        <taxon>Mustelidae</taxon>
        <taxon>Mustelinae</taxon>
        <taxon>Mustela</taxon>
    </lineage>
</organism>
<feature type="region of interest" description="Disordered" evidence="1">
    <location>
        <begin position="212"/>
        <end position="239"/>
    </location>
</feature>
<protein>
    <submittedName>
        <fullName evidence="2">Uncharacterized protein</fullName>
    </submittedName>
</protein>